<evidence type="ECO:0000313" key="2">
    <source>
        <dbReference type="Proteomes" id="UP000178187"/>
    </source>
</evidence>
<accession>A0A1G1KSD1</accession>
<protein>
    <recommendedName>
        <fullName evidence="3">HEPN domain-containing protein</fullName>
    </recommendedName>
</protein>
<comment type="caution">
    <text evidence="1">The sequence shown here is derived from an EMBL/GenBank/DDBJ whole genome shotgun (WGS) entry which is preliminary data.</text>
</comment>
<dbReference type="Gene3D" id="1.20.120.330">
    <property type="entry name" value="Nucleotidyltransferases domain 2"/>
    <property type="match status" value="1"/>
</dbReference>
<dbReference type="AlphaFoldDB" id="A0A1G1KSD1"/>
<evidence type="ECO:0008006" key="3">
    <source>
        <dbReference type="Google" id="ProtNLM"/>
    </source>
</evidence>
<organism evidence="1 2">
    <name type="scientific">Candidatus Danuiimicrobium aquiferis</name>
    <dbReference type="NCBI Taxonomy" id="1801832"/>
    <lineage>
        <taxon>Bacteria</taxon>
        <taxon>Pseudomonadati</taxon>
        <taxon>Candidatus Omnitrophota</taxon>
        <taxon>Candidatus Danuiimicrobium</taxon>
    </lineage>
</organism>
<gene>
    <name evidence="1" type="ORF">A3G33_10810</name>
</gene>
<reference evidence="1 2" key="1">
    <citation type="journal article" date="2016" name="Nat. Commun.">
        <title>Thousands of microbial genomes shed light on interconnected biogeochemical processes in an aquifer system.</title>
        <authorList>
            <person name="Anantharaman K."/>
            <person name="Brown C.T."/>
            <person name="Hug L.A."/>
            <person name="Sharon I."/>
            <person name="Castelle C.J."/>
            <person name="Probst A.J."/>
            <person name="Thomas B.C."/>
            <person name="Singh A."/>
            <person name="Wilkins M.J."/>
            <person name="Karaoz U."/>
            <person name="Brodie E.L."/>
            <person name="Williams K.H."/>
            <person name="Hubbard S.S."/>
            <person name="Banfield J.F."/>
        </authorList>
    </citation>
    <scope>NUCLEOTIDE SEQUENCE [LARGE SCALE GENOMIC DNA]</scope>
</reference>
<evidence type="ECO:0000313" key="1">
    <source>
        <dbReference type="EMBL" id="OGW95459.1"/>
    </source>
</evidence>
<sequence length="152" mass="17071">MDELIQKLKTAGKLRQESVGFIQIEGLLSDAVRDILEANAVVNYGERAPFLLAYQSMLKAGRSLLLLYSLRPADGAQHKTVVQVCEAILGSSFKSLAEQFETMRRKRNELTYEYGSLLSRSDIVSALSDADAWIRSIAQKVKEKNPQFNLEF</sequence>
<proteinExistence type="predicted"/>
<dbReference type="Proteomes" id="UP000178187">
    <property type="component" value="Unassembled WGS sequence"/>
</dbReference>
<name>A0A1G1KSD1_9BACT</name>
<dbReference type="EMBL" id="MHFR01000063">
    <property type="protein sequence ID" value="OGW95459.1"/>
    <property type="molecule type" value="Genomic_DNA"/>
</dbReference>